<evidence type="ECO:0000259" key="2">
    <source>
        <dbReference type="Pfam" id="PF13556"/>
    </source>
</evidence>
<evidence type="ECO:0000259" key="4">
    <source>
        <dbReference type="Pfam" id="PF17853"/>
    </source>
</evidence>
<comment type="similarity">
    <text evidence="1">Belongs to the CdaR family.</text>
</comment>
<evidence type="ECO:0000256" key="1">
    <source>
        <dbReference type="ARBA" id="ARBA00006754"/>
    </source>
</evidence>
<dbReference type="Pfam" id="PF13556">
    <property type="entry name" value="HTH_30"/>
    <property type="match status" value="1"/>
</dbReference>
<dbReference type="InterPro" id="IPR042070">
    <property type="entry name" value="PucR_C-HTH_sf"/>
</dbReference>
<dbReference type="Pfam" id="PF14361">
    <property type="entry name" value="RsbRD_N"/>
    <property type="match status" value="1"/>
</dbReference>
<dbReference type="InterPro" id="IPR025751">
    <property type="entry name" value="RsbRD_N_dom"/>
</dbReference>
<dbReference type="RefSeq" id="WP_155344244.1">
    <property type="nucleotide sequence ID" value="NZ_BAAAHM010000018.1"/>
</dbReference>
<evidence type="ECO:0000313" key="5">
    <source>
        <dbReference type="EMBL" id="GES19137.1"/>
    </source>
</evidence>
<gene>
    <name evidence="5" type="ORF">Aple_020330</name>
</gene>
<proteinExistence type="inferred from homology"/>
<feature type="domain" description="RsbT co-antagonist protein RsbRD N-terminal" evidence="3">
    <location>
        <begin position="52"/>
        <end position="189"/>
    </location>
</feature>
<dbReference type="OrthoDB" id="3190266at2"/>
<comment type="caution">
    <text evidence="5">The sequence shown here is derived from an EMBL/GenBank/DDBJ whole genome shotgun (WGS) entry which is preliminary data.</text>
</comment>
<dbReference type="Gene3D" id="1.10.10.2840">
    <property type="entry name" value="PucR C-terminal helix-turn-helix domain"/>
    <property type="match status" value="1"/>
</dbReference>
<dbReference type="InterPro" id="IPR051448">
    <property type="entry name" value="CdaR-like_regulators"/>
</dbReference>
<dbReference type="PANTHER" id="PTHR33744:SF1">
    <property type="entry name" value="DNA-BINDING TRANSCRIPTIONAL ACTIVATOR ADER"/>
    <property type="match status" value="1"/>
</dbReference>
<feature type="domain" description="CdaR GGDEF-like" evidence="4">
    <location>
        <begin position="203"/>
        <end position="317"/>
    </location>
</feature>
<dbReference type="PANTHER" id="PTHR33744">
    <property type="entry name" value="CARBOHYDRATE DIACID REGULATOR"/>
    <property type="match status" value="1"/>
</dbReference>
<reference evidence="5 6" key="1">
    <citation type="submission" date="2019-10" db="EMBL/GenBank/DDBJ databases">
        <title>Whole genome shotgun sequence of Acrocarpospora pleiomorpha NBRC 16267.</title>
        <authorList>
            <person name="Ichikawa N."/>
            <person name="Kimura A."/>
            <person name="Kitahashi Y."/>
            <person name="Komaki H."/>
            <person name="Oguchi A."/>
        </authorList>
    </citation>
    <scope>NUCLEOTIDE SEQUENCE [LARGE SCALE GENOMIC DNA]</scope>
    <source>
        <strain evidence="5 6">NBRC 16267</strain>
    </source>
</reference>
<organism evidence="5 6">
    <name type="scientific">Acrocarpospora pleiomorpha</name>
    <dbReference type="NCBI Taxonomy" id="90975"/>
    <lineage>
        <taxon>Bacteria</taxon>
        <taxon>Bacillati</taxon>
        <taxon>Actinomycetota</taxon>
        <taxon>Actinomycetes</taxon>
        <taxon>Streptosporangiales</taxon>
        <taxon>Streptosporangiaceae</taxon>
        <taxon>Acrocarpospora</taxon>
    </lineage>
</organism>
<evidence type="ECO:0000259" key="3">
    <source>
        <dbReference type="Pfam" id="PF14361"/>
    </source>
</evidence>
<sequence length="461" mass="50152">MGGTFPGTPVTRWLLELTPPEGEPVEPLSDAPTRTLAAAELGPGPVAWGVATARRAADHIIVILPAFGGDLAAEQLLRRAVESTTLAMLRAFLHGDIEALWPGAEPADATVSYVRRGIPLDLVLRGIHLCQEIITRDVLAEIEHRSLPVTDAQAANELLFRCFDLFGSNIAARYSLEAQRWSRSTAALRAELIGNVLSGSALDAKQVSAALGYPLDGEHVASVVWLDAPYAHSGAEDELEAALDRLDRRLGGPASLRRWTGPSTVHIWHAGGVYKGLRSLAESPLPARRARMALGGRARGVAGFRSSHARALHAARVAALAGPRLDWLCDYEDVELVALVTGDLEFARSFVRRMLGPLAEDSPRASELRDTLAEYLEVQRSVAQTARHLHTHRNTVVYRVKKIETLLGKELSALPRVELQVALRTAAVLGEVVLDNEIDKEERWRWSQPIPGRPPAFPETG</sequence>
<dbReference type="InterPro" id="IPR041522">
    <property type="entry name" value="CdaR_GGDEF"/>
</dbReference>
<feature type="domain" description="PucR C-terminal helix-turn-helix" evidence="2">
    <location>
        <begin position="368"/>
        <end position="424"/>
    </location>
</feature>
<dbReference type="InterPro" id="IPR025736">
    <property type="entry name" value="PucR_C-HTH_dom"/>
</dbReference>
<dbReference type="Proteomes" id="UP000377595">
    <property type="component" value="Unassembled WGS sequence"/>
</dbReference>
<protein>
    <submittedName>
        <fullName evidence="5">Uncharacterized protein</fullName>
    </submittedName>
</protein>
<dbReference type="EMBL" id="BLAF01000010">
    <property type="protein sequence ID" value="GES19137.1"/>
    <property type="molecule type" value="Genomic_DNA"/>
</dbReference>
<accession>A0A5M3XBS9</accession>
<keyword evidence="6" id="KW-1185">Reference proteome</keyword>
<evidence type="ECO:0000313" key="6">
    <source>
        <dbReference type="Proteomes" id="UP000377595"/>
    </source>
</evidence>
<dbReference type="Pfam" id="PF17853">
    <property type="entry name" value="GGDEF_2"/>
    <property type="match status" value="1"/>
</dbReference>
<dbReference type="AlphaFoldDB" id="A0A5M3XBS9"/>
<name>A0A5M3XBS9_9ACTN</name>